<dbReference type="SMART" id="SM00530">
    <property type="entry name" value="HTH_XRE"/>
    <property type="match status" value="1"/>
</dbReference>
<dbReference type="RefSeq" id="WP_184090932.1">
    <property type="nucleotide sequence ID" value="NZ_AP023367.1"/>
</dbReference>
<dbReference type="InterPro" id="IPR001387">
    <property type="entry name" value="Cro/C1-type_HTH"/>
</dbReference>
<dbReference type="Gene3D" id="1.10.260.40">
    <property type="entry name" value="lambda repressor-like DNA-binding domains"/>
    <property type="match status" value="1"/>
</dbReference>
<organism evidence="1 2">
    <name type="scientific">Anaerocolumna cellulosilytica</name>
    <dbReference type="NCBI Taxonomy" id="433286"/>
    <lineage>
        <taxon>Bacteria</taxon>
        <taxon>Bacillati</taxon>
        <taxon>Bacillota</taxon>
        <taxon>Clostridia</taxon>
        <taxon>Lachnospirales</taxon>
        <taxon>Lachnospiraceae</taxon>
        <taxon>Anaerocolumna</taxon>
    </lineage>
</organism>
<evidence type="ECO:0000313" key="2">
    <source>
        <dbReference type="Proteomes" id="UP000515561"/>
    </source>
</evidence>
<name>A0A6S6R0G5_9FIRM</name>
<proteinExistence type="predicted"/>
<gene>
    <name evidence="1" type="ORF">acsn021_11360</name>
</gene>
<reference evidence="1 2" key="1">
    <citation type="journal article" date="2016" name="Int. J. Syst. Evol. Microbiol.">
        <title>Descriptions of Anaerotaenia torta gen. nov., sp. nov. and Anaerocolumna cellulosilytica gen. nov., sp. nov. isolated from a methanogenic reactor of cattle waste.</title>
        <authorList>
            <person name="Uek A."/>
            <person name="Ohtaki Y."/>
            <person name="Kaku N."/>
            <person name="Ueki K."/>
        </authorList>
    </citation>
    <scope>NUCLEOTIDE SEQUENCE [LARGE SCALE GENOMIC DNA]</scope>
    <source>
        <strain evidence="1 2">SN021</strain>
    </source>
</reference>
<sequence length="64" mass="7433">MRIKIDDTLSKNNKTRYWLAKEVGMSYQALAKLSNNQTISIHFDLLEKLCKALNCTPNDLFEIE</sequence>
<dbReference type="KEGG" id="acel:acsn021_11360"/>
<dbReference type="CDD" id="cd00093">
    <property type="entry name" value="HTH_XRE"/>
    <property type="match status" value="1"/>
</dbReference>
<dbReference type="EMBL" id="AP023367">
    <property type="protein sequence ID" value="BCJ93567.1"/>
    <property type="molecule type" value="Genomic_DNA"/>
</dbReference>
<dbReference type="InterPro" id="IPR010982">
    <property type="entry name" value="Lambda_DNA-bd_dom_sf"/>
</dbReference>
<dbReference type="PANTHER" id="PTHR37301:SF1">
    <property type="entry name" value="DNA-BINDING PROTEIN"/>
    <property type="match status" value="1"/>
</dbReference>
<dbReference type="PROSITE" id="PS50943">
    <property type="entry name" value="HTH_CROC1"/>
    <property type="match status" value="1"/>
</dbReference>
<dbReference type="AlphaFoldDB" id="A0A6S6R0G5"/>
<evidence type="ECO:0000313" key="1">
    <source>
        <dbReference type="EMBL" id="BCJ93567.1"/>
    </source>
</evidence>
<dbReference type="SUPFAM" id="SSF47413">
    <property type="entry name" value="lambda repressor-like DNA-binding domains"/>
    <property type="match status" value="1"/>
</dbReference>
<protein>
    <submittedName>
        <fullName evidence="1">Uncharacterized protein</fullName>
    </submittedName>
</protein>
<dbReference type="PANTHER" id="PTHR37301">
    <property type="entry name" value="DNA-BINDING PROTEIN-RELATED"/>
    <property type="match status" value="1"/>
</dbReference>
<dbReference type="GO" id="GO:0003677">
    <property type="term" value="F:DNA binding"/>
    <property type="evidence" value="ECO:0007669"/>
    <property type="project" value="InterPro"/>
</dbReference>
<dbReference type="Pfam" id="PF13443">
    <property type="entry name" value="HTH_26"/>
    <property type="match status" value="1"/>
</dbReference>
<dbReference type="Proteomes" id="UP000515561">
    <property type="component" value="Chromosome"/>
</dbReference>
<keyword evidence="2" id="KW-1185">Reference proteome</keyword>
<accession>A0A6S6R0G5</accession>